<dbReference type="InterPro" id="IPR007138">
    <property type="entry name" value="ABM_dom"/>
</dbReference>
<dbReference type="OrthoDB" id="4476670at2"/>
<organism evidence="2 3">
    <name type="scientific">Pandoraea thiooxydans</name>
    <dbReference type="NCBI Taxonomy" id="445709"/>
    <lineage>
        <taxon>Bacteria</taxon>
        <taxon>Pseudomonadati</taxon>
        <taxon>Pseudomonadota</taxon>
        <taxon>Betaproteobacteria</taxon>
        <taxon>Burkholderiales</taxon>
        <taxon>Burkholderiaceae</taxon>
        <taxon>Pandoraea</taxon>
    </lineage>
</organism>
<dbReference type="RefSeq" id="WP_047216118.1">
    <property type="nucleotide sequence ID" value="NZ_CP011568.3"/>
</dbReference>
<keyword evidence="2" id="KW-0560">Oxidoreductase</keyword>
<dbReference type="Gene3D" id="3.30.70.100">
    <property type="match status" value="1"/>
</dbReference>
<evidence type="ECO:0000313" key="3">
    <source>
        <dbReference type="Proteomes" id="UP000036700"/>
    </source>
</evidence>
<keyword evidence="3" id="KW-1185">Reference proteome</keyword>
<accession>A0A0G3ET88</accession>
<dbReference type="KEGG" id="ptx:ABW99_20190"/>
<dbReference type="PATRIC" id="fig|445709.3.peg.4234"/>
<gene>
    <name evidence="2" type="ORF">ABW99_20190</name>
</gene>
<dbReference type="AlphaFoldDB" id="A0A0G3ET88"/>
<evidence type="ECO:0000313" key="2">
    <source>
        <dbReference type="EMBL" id="AKJ70185.1"/>
    </source>
</evidence>
<dbReference type="STRING" id="445709.ABW99_20190"/>
<sequence>MPNASASDPAAPVFRVDKFVVPAEALPEVIAQIKRVHTILEKVPGCLRRRVLSQTGGAGEFNVINYIEWASADAIAAAVQLVQQQFEHEGFDPAAFMKQLGVRADMGFYSEV</sequence>
<feature type="domain" description="ABM" evidence="1">
    <location>
        <begin position="15"/>
        <end position="80"/>
    </location>
</feature>
<keyword evidence="2" id="KW-0503">Monooxygenase</keyword>
<protein>
    <submittedName>
        <fullName evidence="2">Antibiotic biosynthesis monooxygenase</fullName>
    </submittedName>
</protein>
<dbReference type="Pfam" id="PF03992">
    <property type="entry name" value="ABM"/>
    <property type="match status" value="1"/>
</dbReference>
<dbReference type="GO" id="GO:0004497">
    <property type="term" value="F:monooxygenase activity"/>
    <property type="evidence" value="ECO:0007669"/>
    <property type="project" value="UniProtKB-KW"/>
</dbReference>
<dbReference type="EMBL" id="CP011568">
    <property type="protein sequence ID" value="AKJ70185.1"/>
    <property type="molecule type" value="Genomic_DNA"/>
</dbReference>
<proteinExistence type="predicted"/>
<reference evidence="3" key="1">
    <citation type="submission" date="2015-06" db="EMBL/GenBank/DDBJ databases">
        <authorList>
            <person name="Lim Y.L."/>
            <person name="Ee R."/>
            <person name="Yong D."/>
            <person name="How K.Y."/>
            <person name="Yin W.F."/>
            <person name="Chan K.G."/>
        </authorList>
    </citation>
    <scope>NUCLEOTIDE SEQUENCE [LARGE SCALE GENOMIC DNA]</scope>
    <source>
        <strain evidence="3">DSM 25325</strain>
    </source>
</reference>
<dbReference type="Proteomes" id="UP000036700">
    <property type="component" value="Chromosome"/>
</dbReference>
<name>A0A0G3ET88_9BURK</name>
<dbReference type="InterPro" id="IPR011008">
    <property type="entry name" value="Dimeric_a/b-barrel"/>
</dbReference>
<evidence type="ECO:0000259" key="1">
    <source>
        <dbReference type="Pfam" id="PF03992"/>
    </source>
</evidence>
<dbReference type="SUPFAM" id="SSF54909">
    <property type="entry name" value="Dimeric alpha+beta barrel"/>
    <property type="match status" value="1"/>
</dbReference>